<protein>
    <submittedName>
        <fullName evidence="1">Cyclic nucleotide gated channel subunit alpha 1</fullName>
    </submittedName>
</protein>
<dbReference type="Ensembl" id="ENSSTOT00000034236.1">
    <property type="protein sequence ID" value="ENSSTOP00000032673.1"/>
    <property type="gene ID" value="ENSSTOG00000001278.3"/>
</dbReference>
<evidence type="ECO:0000313" key="2">
    <source>
        <dbReference type="Proteomes" id="UP000005215"/>
    </source>
</evidence>
<dbReference type="Proteomes" id="UP000005215">
    <property type="component" value="Unassembled WGS sequence"/>
</dbReference>
<dbReference type="AlphaFoldDB" id="A0A287DGJ5"/>
<accession>A0A287DGJ5</accession>
<sequence length="30" mass="3595">MKTNIVNTWHSFVNIPNVIVPDIEKEIRRM</sequence>
<dbReference type="EMBL" id="AGTP01015660">
    <property type="status" value="NOT_ANNOTATED_CDS"/>
    <property type="molecule type" value="Genomic_DNA"/>
</dbReference>
<reference evidence="1" key="2">
    <citation type="submission" date="2025-08" db="UniProtKB">
        <authorList>
            <consortium name="Ensembl"/>
        </authorList>
    </citation>
    <scope>IDENTIFICATION</scope>
</reference>
<name>A0A287DGJ5_ICTTR</name>
<gene>
    <name evidence="1" type="primary">CNGA1</name>
</gene>
<dbReference type="GeneTree" id="ENSGT00940000156074"/>
<dbReference type="EMBL" id="AGTP01015661">
    <property type="status" value="NOT_ANNOTATED_CDS"/>
    <property type="molecule type" value="Genomic_DNA"/>
</dbReference>
<evidence type="ECO:0000313" key="1">
    <source>
        <dbReference type="Ensembl" id="ENSSTOP00000032673.1"/>
    </source>
</evidence>
<organism evidence="1 2">
    <name type="scientific">Ictidomys tridecemlineatus</name>
    <name type="common">Thirteen-lined ground squirrel</name>
    <name type="synonym">Spermophilus tridecemlineatus</name>
    <dbReference type="NCBI Taxonomy" id="43179"/>
    <lineage>
        <taxon>Eukaryota</taxon>
        <taxon>Metazoa</taxon>
        <taxon>Chordata</taxon>
        <taxon>Craniata</taxon>
        <taxon>Vertebrata</taxon>
        <taxon>Euteleostomi</taxon>
        <taxon>Mammalia</taxon>
        <taxon>Eutheria</taxon>
        <taxon>Euarchontoglires</taxon>
        <taxon>Glires</taxon>
        <taxon>Rodentia</taxon>
        <taxon>Sciuromorpha</taxon>
        <taxon>Sciuridae</taxon>
        <taxon>Xerinae</taxon>
        <taxon>Marmotini</taxon>
        <taxon>Ictidomys</taxon>
    </lineage>
</organism>
<proteinExistence type="predicted"/>
<reference evidence="2" key="1">
    <citation type="submission" date="2011-11" db="EMBL/GenBank/DDBJ databases">
        <title>The Draft Genome of Spermophilus tridecemlineatus.</title>
        <authorList>
            <consortium name="The Broad Institute Genome Assembly &amp; Analysis Group"/>
            <consortium name="Computational R&amp;D Group"/>
            <consortium name="and Sequencing Platform"/>
            <person name="Di Palma F."/>
            <person name="Alfoldi J."/>
            <person name="Johnson J."/>
            <person name="Berlin A."/>
            <person name="Gnerre S."/>
            <person name="Jaffe D."/>
            <person name="MacCallum I."/>
            <person name="Young S."/>
            <person name="Walker B.J."/>
            <person name="Lindblad-Toh K."/>
        </authorList>
    </citation>
    <scope>NUCLEOTIDE SEQUENCE [LARGE SCALE GENOMIC DNA]</scope>
</reference>
<keyword evidence="2" id="KW-1185">Reference proteome</keyword>
<reference evidence="1" key="3">
    <citation type="submission" date="2025-09" db="UniProtKB">
        <authorList>
            <consortium name="Ensembl"/>
        </authorList>
    </citation>
    <scope>IDENTIFICATION</scope>
</reference>